<dbReference type="EMBL" id="CAUJNA010000935">
    <property type="protein sequence ID" value="CAJ1382694.1"/>
    <property type="molecule type" value="Genomic_DNA"/>
</dbReference>
<comment type="caution">
    <text evidence="2">The sequence shown here is derived from an EMBL/GenBank/DDBJ whole genome shotgun (WGS) entry which is preliminary data.</text>
</comment>
<keyword evidence="3" id="KW-1185">Reference proteome</keyword>
<feature type="non-terminal residue" evidence="2">
    <location>
        <position position="1"/>
    </location>
</feature>
<evidence type="ECO:0000313" key="2">
    <source>
        <dbReference type="EMBL" id="CAJ1382694.1"/>
    </source>
</evidence>
<proteinExistence type="predicted"/>
<protein>
    <submittedName>
        <fullName evidence="2">Uncharacterized protein</fullName>
    </submittedName>
</protein>
<organism evidence="2 3">
    <name type="scientific">Effrenium voratum</name>
    <dbReference type="NCBI Taxonomy" id="2562239"/>
    <lineage>
        <taxon>Eukaryota</taxon>
        <taxon>Sar</taxon>
        <taxon>Alveolata</taxon>
        <taxon>Dinophyceae</taxon>
        <taxon>Suessiales</taxon>
        <taxon>Symbiodiniaceae</taxon>
        <taxon>Effrenium</taxon>
    </lineage>
</organism>
<feature type="region of interest" description="Disordered" evidence="1">
    <location>
        <begin position="29"/>
        <end position="50"/>
    </location>
</feature>
<sequence length="67" mass="7298">DLSYDGICDSLAMLFPQLGPNFTATYKDARADGSDQQSKAGRAEDDEGDDCTLCSDSLRDFLEVSKQ</sequence>
<dbReference type="AlphaFoldDB" id="A0AA36MW82"/>
<evidence type="ECO:0000256" key="1">
    <source>
        <dbReference type="SAM" id="MobiDB-lite"/>
    </source>
</evidence>
<accession>A0AA36MW82</accession>
<feature type="non-terminal residue" evidence="2">
    <location>
        <position position="67"/>
    </location>
</feature>
<evidence type="ECO:0000313" key="3">
    <source>
        <dbReference type="Proteomes" id="UP001178507"/>
    </source>
</evidence>
<reference evidence="2" key="1">
    <citation type="submission" date="2023-08" db="EMBL/GenBank/DDBJ databases">
        <authorList>
            <person name="Chen Y."/>
            <person name="Shah S."/>
            <person name="Dougan E. K."/>
            <person name="Thang M."/>
            <person name="Chan C."/>
        </authorList>
    </citation>
    <scope>NUCLEOTIDE SEQUENCE</scope>
</reference>
<gene>
    <name evidence="2" type="ORF">EVOR1521_LOCUS10016</name>
</gene>
<dbReference type="Proteomes" id="UP001178507">
    <property type="component" value="Unassembled WGS sequence"/>
</dbReference>
<name>A0AA36MW82_9DINO</name>